<gene>
    <name evidence="2" type="ORF">SNE40_001431</name>
</gene>
<reference evidence="2 3" key="1">
    <citation type="submission" date="2024-01" db="EMBL/GenBank/DDBJ databases">
        <title>The genome of the rayed Mediterranean limpet Patella caerulea (Linnaeus, 1758).</title>
        <authorList>
            <person name="Anh-Thu Weber A."/>
            <person name="Halstead-Nussloch G."/>
        </authorList>
    </citation>
    <scope>NUCLEOTIDE SEQUENCE [LARGE SCALE GENOMIC DNA]</scope>
    <source>
        <strain evidence="2">AATW-2023a</strain>
        <tissue evidence="2">Whole specimen</tissue>
    </source>
</reference>
<evidence type="ECO:0000313" key="2">
    <source>
        <dbReference type="EMBL" id="KAK6196148.1"/>
    </source>
</evidence>
<feature type="transmembrane region" description="Helical" evidence="1">
    <location>
        <begin position="12"/>
        <end position="35"/>
    </location>
</feature>
<sequence>MYKAHLERTIFPVIVAITGVALILQLLGVFLPYWYKIRDNDYGLWMSRTCNPDCNYVWYSDSASDIRGVLESDTLMINCGFQTTVLILGLIGIIASLIQLAKRSSTPLIKGYMHTVFFTSTLLAGFIAETGILLFVSDADAFSLKGFCHIFPAIAGFLWLSAAVISCVLCRYQAYDDEDTIVHPVSSSSTRF</sequence>
<proteinExistence type="predicted"/>
<keyword evidence="1" id="KW-0472">Membrane</keyword>
<organism evidence="2 3">
    <name type="scientific">Patella caerulea</name>
    <name type="common">Rayed Mediterranean limpet</name>
    <dbReference type="NCBI Taxonomy" id="87958"/>
    <lineage>
        <taxon>Eukaryota</taxon>
        <taxon>Metazoa</taxon>
        <taxon>Spiralia</taxon>
        <taxon>Lophotrochozoa</taxon>
        <taxon>Mollusca</taxon>
        <taxon>Gastropoda</taxon>
        <taxon>Patellogastropoda</taxon>
        <taxon>Patelloidea</taxon>
        <taxon>Patellidae</taxon>
        <taxon>Patella</taxon>
    </lineage>
</organism>
<keyword evidence="1" id="KW-0812">Transmembrane</keyword>
<dbReference type="EMBL" id="JAZGQO010000001">
    <property type="protein sequence ID" value="KAK6196148.1"/>
    <property type="molecule type" value="Genomic_DNA"/>
</dbReference>
<feature type="transmembrane region" description="Helical" evidence="1">
    <location>
        <begin position="112"/>
        <end position="137"/>
    </location>
</feature>
<feature type="transmembrane region" description="Helical" evidence="1">
    <location>
        <begin position="149"/>
        <end position="170"/>
    </location>
</feature>
<accession>A0AAN8KJB1</accession>
<keyword evidence="1" id="KW-1133">Transmembrane helix</keyword>
<comment type="caution">
    <text evidence="2">The sequence shown here is derived from an EMBL/GenBank/DDBJ whole genome shotgun (WGS) entry which is preliminary data.</text>
</comment>
<protein>
    <submittedName>
        <fullName evidence="2">Uncharacterized protein</fullName>
    </submittedName>
</protein>
<evidence type="ECO:0000313" key="3">
    <source>
        <dbReference type="Proteomes" id="UP001347796"/>
    </source>
</evidence>
<evidence type="ECO:0000256" key="1">
    <source>
        <dbReference type="SAM" id="Phobius"/>
    </source>
</evidence>
<feature type="transmembrane region" description="Helical" evidence="1">
    <location>
        <begin position="75"/>
        <end position="100"/>
    </location>
</feature>
<dbReference type="AlphaFoldDB" id="A0AAN8KJB1"/>
<keyword evidence="3" id="KW-1185">Reference proteome</keyword>
<dbReference type="Proteomes" id="UP001347796">
    <property type="component" value="Unassembled WGS sequence"/>
</dbReference>
<name>A0AAN8KJB1_PATCE</name>